<proteinExistence type="predicted"/>
<feature type="domain" description="Rhodanese" evidence="1">
    <location>
        <begin position="59"/>
        <end position="150"/>
    </location>
</feature>
<accession>A0A5K7SFC4</accession>
<dbReference type="KEGG" id="anf:AQPE_4491"/>
<organism evidence="2 3">
    <name type="scientific">Aquipluma nitroreducens</name>
    <dbReference type="NCBI Taxonomy" id="2010828"/>
    <lineage>
        <taxon>Bacteria</taxon>
        <taxon>Pseudomonadati</taxon>
        <taxon>Bacteroidota</taxon>
        <taxon>Bacteroidia</taxon>
        <taxon>Marinilabiliales</taxon>
        <taxon>Prolixibacteraceae</taxon>
        <taxon>Aquipluma</taxon>
    </lineage>
</organism>
<evidence type="ECO:0000313" key="3">
    <source>
        <dbReference type="Proteomes" id="UP001193389"/>
    </source>
</evidence>
<dbReference type="PROSITE" id="PS50206">
    <property type="entry name" value="RHODANESE_3"/>
    <property type="match status" value="1"/>
</dbReference>
<evidence type="ECO:0000313" key="2">
    <source>
        <dbReference type="EMBL" id="BBE20300.1"/>
    </source>
</evidence>
<dbReference type="SUPFAM" id="SSF52821">
    <property type="entry name" value="Rhodanese/Cell cycle control phosphatase"/>
    <property type="match status" value="1"/>
</dbReference>
<dbReference type="AlphaFoldDB" id="A0A5K7SFC4"/>
<dbReference type="InterPro" id="IPR001763">
    <property type="entry name" value="Rhodanese-like_dom"/>
</dbReference>
<name>A0A5K7SFC4_9BACT</name>
<dbReference type="RefSeq" id="WP_318348460.1">
    <property type="nucleotide sequence ID" value="NZ_AP018694.1"/>
</dbReference>
<dbReference type="SMART" id="SM00450">
    <property type="entry name" value="RHOD"/>
    <property type="match status" value="1"/>
</dbReference>
<sequence length="207" mass="22627">MERKYTILAVLLIVLALGLVVLPKKKDLKETDPKALLSAITEKSRYLSVDLVTHRIIENDPTLLLIDLRPANEFKAFALPGAINIQPDSLLSATTLELLNQPGKDKILYSNSDLMAEKAWLLGTRYSINRLYILKGGLNEWYNTIIKPGEVSSTASSADLDLMSFRNAARQYFTGAGQTSETPVAAKAPVKVKVIRKAPEAKSGGGC</sequence>
<dbReference type="Gene3D" id="3.40.250.10">
    <property type="entry name" value="Rhodanese-like domain"/>
    <property type="match status" value="1"/>
</dbReference>
<gene>
    <name evidence="2" type="ORF">AQPE_4491</name>
</gene>
<reference evidence="2" key="1">
    <citation type="journal article" date="2020" name="Int. J. Syst. Evol. Microbiol.">
        <title>Aquipluma nitroreducens gen. nov. sp. nov., a novel facultatively anaerobic bacterium isolated from a freshwater lake.</title>
        <authorList>
            <person name="Watanabe M."/>
            <person name="Kojima H."/>
            <person name="Fukui M."/>
        </authorList>
    </citation>
    <scope>NUCLEOTIDE SEQUENCE</scope>
    <source>
        <strain evidence="2">MeG22</strain>
    </source>
</reference>
<dbReference type="EMBL" id="AP018694">
    <property type="protein sequence ID" value="BBE20300.1"/>
    <property type="molecule type" value="Genomic_DNA"/>
</dbReference>
<evidence type="ECO:0000259" key="1">
    <source>
        <dbReference type="PROSITE" id="PS50206"/>
    </source>
</evidence>
<dbReference type="Proteomes" id="UP001193389">
    <property type="component" value="Chromosome"/>
</dbReference>
<dbReference type="Pfam" id="PF00581">
    <property type="entry name" value="Rhodanese"/>
    <property type="match status" value="1"/>
</dbReference>
<dbReference type="CDD" id="cd00158">
    <property type="entry name" value="RHOD"/>
    <property type="match status" value="1"/>
</dbReference>
<keyword evidence="3" id="KW-1185">Reference proteome</keyword>
<protein>
    <submittedName>
        <fullName evidence="2">Rhodanese domain protein</fullName>
    </submittedName>
</protein>
<dbReference type="InterPro" id="IPR036873">
    <property type="entry name" value="Rhodanese-like_dom_sf"/>
</dbReference>